<proteinExistence type="predicted"/>
<feature type="domain" description="RNase H type-1" evidence="1">
    <location>
        <begin position="46"/>
        <end position="81"/>
    </location>
</feature>
<reference evidence="2 3" key="1">
    <citation type="journal article" date="2024" name="G3 (Bethesda)">
        <title>Genome assembly of Hibiscus sabdariffa L. provides insights into metabolisms of medicinal natural products.</title>
        <authorList>
            <person name="Kim T."/>
        </authorList>
    </citation>
    <scope>NUCLEOTIDE SEQUENCE [LARGE SCALE GENOMIC DNA]</scope>
    <source>
        <strain evidence="2">TK-2024</strain>
        <tissue evidence="2">Old leaves</tissue>
    </source>
</reference>
<evidence type="ECO:0000259" key="1">
    <source>
        <dbReference type="Pfam" id="PF13456"/>
    </source>
</evidence>
<sequence>MMVLECRQTFGEHMTSPCYSPSCSLAAAADLEAVRIVLLDSADLPHTRLVLSFKRWLKKEWQVKVQHVSRERNRVADKMVAKGRTQRGLTTVFTIIPEYVKGLVDVEKAKSEPVKDGLAREGTLHYQWRMHV</sequence>
<dbReference type="InterPro" id="IPR002156">
    <property type="entry name" value="RNaseH_domain"/>
</dbReference>
<evidence type="ECO:0000313" key="2">
    <source>
        <dbReference type="EMBL" id="KAK8523156.1"/>
    </source>
</evidence>
<comment type="caution">
    <text evidence="2">The sequence shown here is derived from an EMBL/GenBank/DDBJ whole genome shotgun (WGS) entry which is preliminary data.</text>
</comment>
<dbReference type="Pfam" id="PF13456">
    <property type="entry name" value="RVT_3"/>
    <property type="match status" value="1"/>
</dbReference>
<keyword evidence="3" id="KW-1185">Reference proteome</keyword>
<organism evidence="2 3">
    <name type="scientific">Hibiscus sabdariffa</name>
    <name type="common">roselle</name>
    <dbReference type="NCBI Taxonomy" id="183260"/>
    <lineage>
        <taxon>Eukaryota</taxon>
        <taxon>Viridiplantae</taxon>
        <taxon>Streptophyta</taxon>
        <taxon>Embryophyta</taxon>
        <taxon>Tracheophyta</taxon>
        <taxon>Spermatophyta</taxon>
        <taxon>Magnoliopsida</taxon>
        <taxon>eudicotyledons</taxon>
        <taxon>Gunneridae</taxon>
        <taxon>Pentapetalae</taxon>
        <taxon>rosids</taxon>
        <taxon>malvids</taxon>
        <taxon>Malvales</taxon>
        <taxon>Malvaceae</taxon>
        <taxon>Malvoideae</taxon>
        <taxon>Hibiscus</taxon>
    </lineage>
</organism>
<dbReference type="Proteomes" id="UP001472677">
    <property type="component" value="Unassembled WGS sequence"/>
</dbReference>
<accession>A0ABR2CTP6</accession>
<dbReference type="EMBL" id="JBBPBM010000043">
    <property type="protein sequence ID" value="KAK8523156.1"/>
    <property type="molecule type" value="Genomic_DNA"/>
</dbReference>
<protein>
    <recommendedName>
        <fullName evidence="1">RNase H type-1 domain-containing protein</fullName>
    </recommendedName>
</protein>
<evidence type="ECO:0000313" key="3">
    <source>
        <dbReference type="Proteomes" id="UP001472677"/>
    </source>
</evidence>
<gene>
    <name evidence="2" type="ORF">V6N12_047686</name>
</gene>
<name>A0ABR2CTP6_9ROSI</name>